<protein>
    <recommendedName>
        <fullName evidence="4">EcsC protein family protein</fullName>
    </recommendedName>
</protein>
<evidence type="ECO:0008006" key="4">
    <source>
        <dbReference type="Google" id="ProtNLM"/>
    </source>
</evidence>
<reference evidence="2 3" key="1">
    <citation type="submission" date="2023-11" db="EMBL/GenBank/DDBJ databases">
        <title>Lentzea sokolovensis, sp. nov., Lentzea kristufkii, sp. nov., and Lentzea miocenensis, sp. nov., rare actinobacteria from Sokolov Coal Basin, Miocene lacustrine sediment, Czech Republic.</title>
        <authorList>
            <person name="Lara A."/>
            <person name="Kotroba L."/>
            <person name="Nouioui I."/>
            <person name="Neumann-Schaal M."/>
            <person name="Mast Y."/>
            <person name="Chronakova A."/>
        </authorList>
    </citation>
    <scope>NUCLEOTIDE SEQUENCE [LARGE SCALE GENOMIC DNA]</scope>
    <source>
        <strain evidence="2 3">BCCO 10_0061</strain>
    </source>
</reference>
<sequence length="267" mass="27729">MASDALEGPIPASSGRGQSILDLLDKAIGLQTPLVRKNIARARQRNPEATPAEVIRTLEKMYVSALASTGAAVGATAAAPAVGTGVALALSAGEFFTSLELSTLFALSVAEVHGVQIDEIERRRTLVMGILLGESGSATIGKVAERTGQHWARQLVTKVPMTTLKQINRVLGKNFITKYGTKQGIIVLGRVVPFGIGAVIGGGANATVAALAVRAARRAFGPAPQSWPETGPEPTPESPHETPPEVVPGIVLEPELESNPGSRPQTG</sequence>
<keyword evidence="3" id="KW-1185">Reference proteome</keyword>
<proteinExistence type="predicted"/>
<evidence type="ECO:0000313" key="2">
    <source>
        <dbReference type="EMBL" id="MDX8145037.1"/>
    </source>
</evidence>
<evidence type="ECO:0000256" key="1">
    <source>
        <dbReference type="SAM" id="MobiDB-lite"/>
    </source>
</evidence>
<accession>A0ABU4V0Z3</accession>
<dbReference type="RefSeq" id="WP_319977192.1">
    <property type="nucleotide sequence ID" value="NZ_JAXAVU010000010.1"/>
</dbReference>
<dbReference type="EMBL" id="JAXAVU010000010">
    <property type="protein sequence ID" value="MDX8145037.1"/>
    <property type="molecule type" value="Genomic_DNA"/>
</dbReference>
<gene>
    <name evidence="2" type="ORF">SK854_23205</name>
</gene>
<name>A0ABU4V0Z3_9PSEU</name>
<evidence type="ECO:0000313" key="3">
    <source>
        <dbReference type="Proteomes" id="UP001285352"/>
    </source>
</evidence>
<comment type="caution">
    <text evidence="2">The sequence shown here is derived from an EMBL/GenBank/DDBJ whole genome shotgun (WGS) entry which is preliminary data.</text>
</comment>
<feature type="region of interest" description="Disordered" evidence="1">
    <location>
        <begin position="222"/>
        <end position="267"/>
    </location>
</feature>
<dbReference type="Proteomes" id="UP001285352">
    <property type="component" value="Unassembled WGS sequence"/>
</dbReference>
<organism evidence="2 3">
    <name type="scientific">Lentzea sokolovensis</name>
    <dbReference type="NCBI Taxonomy" id="3095429"/>
    <lineage>
        <taxon>Bacteria</taxon>
        <taxon>Bacillati</taxon>
        <taxon>Actinomycetota</taxon>
        <taxon>Actinomycetes</taxon>
        <taxon>Pseudonocardiales</taxon>
        <taxon>Pseudonocardiaceae</taxon>
        <taxon>Lentzea</taxon>
    </lineage>
</organism>
<reference evidence="2 3" key="2">
    <citation type="submission" date="2023-11" db="EMBL/GenBank/DDBJ databases">
        <authorList>
            <person name="Lara A.C."/>
            <person name="Chronakova A."/>
        </authorList>
    </citation>
    <scope>NUCLEOTIDE SEQUENCE [LARGE SCALE GENOMIC DNA]</scope>
    <source>
        <strain evidence="2 3">BCCO 10_0061</strain>
    </source>
</reference>